<comment type="caution">
    <text evidence="3">The sequence shown here is derived from an EMBL/GenBank/DDBJ whole genome shotgun (WGS) entry which is preliminary data.</text>
</comment>
<evidence type="ECO:0000313" key="4">
    <source>
        <dbReference type="Proteomes" id="UP000751190"/>
    </source>
</evidence>
<feature type="region of interest" description="Disordered" evidence="1">
    <location>
        <begin position="177"/>
        <end position="212"/>
    </location>
</feature>
<name>A0A8J6CAA4_DIALT</name>
<reference evidence="3" key="1">
    <citation type="submission" date="2021-05" db="EMBL/GenBank/DDBJ databases">
        <title>The genome of the haptophyte Pavlova lutheri (Diacronema luteri, Pavlovales) - a model for lipid biosynthesis in eukaryotic algae.</title>
        <authorList>
            <person name="Hulatt C.J."/>
            <person name="Posewitz M.C."/>
        </authorList>
    </citation>
    <scope>NUCLEOTIDE SEQUENCE</scope>
    <source>
        <strain evidence="3">NIVA-4/92</strain>
    </source>
</reference>
<dbReference type="EMBL" id="JAGTXO010000021">
    <property type="protein sequence ID" value="KAG8462410.1"/>
    <property type="molecule type" value="Genomic_DNA"/>
</dbReference>
<evidence type="ECO:0000256" key="2">
    <source>
        <dbReference type="SAM" id="Phobius"/>
    </source>
</evidence>
<proteinExistence type="predicted"/>
<keyword evidence="2" id="KW-1133">Transmembrane helix</keyword>
<feature type="transmembrane region" description="Helical" evidence="2">
    <location>
        <begin position="245"/>
        <end position="267"/>
    </location>
</feature>
<feature type="compositionally biased region" description="Pro residues" evidence="1">
    <location>
        <begin position="392"/>
        <end position="404"/>
    </location>
</feature>
<gene>
    <name evidence="3" type="ORF">KFE25_012230</name>
</gene>
<dbReference type="AlphaFoldDB" id="A0A8J6CAA4"/>
<feature type="region of interest" description="Disordered" evidence="1">
    <location>
        <begin position="368"/>
        <end position="461"/>
    </location>
</feature>
<feature type="transmembrane region" description="Helical" evidence="2">
    <location>
        <begin position="470"/>
        <end position="488"/>
    </location>
</feature>
<keyword evidence="4" id="KW-1185">Reference proteome</keyword>
<keyword evidence="2" id="KW-0472">Membrane</keyword>
<evidence type="ECO:0000256" key="1">
    <source>
        <dbReference type="SAM" id="MobiDB-lite"/>
    </source>
</evidence>
<feature type="transmembrane region" description="Helical" evidence="2">
    <location>
        <begin position="148"/>
        <end position="172"/>
    </location>
</feature>
<accession>A0A8J6CAA4</accession>
<keyword evidence="2" id="KW-0812">Transmembrane</keyword>
<organism evidence="3 4">
    <name type="scientific">Diacronema lutheri</name>
    <name type="common">Unicellular marine alga</name>
    <name type="synonym">Monochrysis lutheri</name>
    <dbReference type="NCBI Taxonomy" id="2081491"/>
    <lineage>
        <taxon>Eukaryota</taxon>
        <taxon>Haptista</taxon>
        <taxon>Haptophyta</taxon>
        <taxon>Pavlovophyceae</taxon>
        <taxon>Pavlovales</taxon>
        <taxon>Pavlovaceae</taxon>
        <taxon>Diacronema</taxon>
    </lineage>
</organism>
<dbReference type="OrthoDB" id="10639347at2759"/>
<dbReference type="Proteomes" id="UP000751190">
    <property type="component" value="Unassembled WGS sequence"/>
</dbReference>
<evidence type="ECO:0000313" key="3">
    <source>
        <dbReference type="EMBL" id="KAG8462410.1"/>
    </source>
</evidence>
<feature type="compositionally biased region" description="Gly residues" evidence="1">
    <location>
        <begin position="421"/>
        <end position="457"/>
    </location>
</feature>
<protein>
    <submittedName>
        <fullName evidence="3">Uncharacterized protein</fullName>
    </submittedName>
</protein>
<feature type="compositionally biased region" description="Low complexity" evidence="1">
    <location>
        <begin position="196"/>
        <end position="208"/>
    </location>
</feature>
<feature type="compositionally biased region" description="Low complexity" evidence="1">
    <location>
        <begin position="177"/>
        <end position="188"/>
    </location>
</feature>
<sequence>MATSVDGCCPVPFDLISPNGCHSRTLAVLVFGGLTLRAFLSILAQSFGDDALPRCAPRARAAPGAFVGLGDSLGSLWQALPFACVLGLANSRWHGAGWRLLALPYAAVLLAESSALLVTCSAPPRAGAAEAEIGSSRSGPVRHQVARMLAAVDVFVFAGVLVCLLALVLGAAPRATGRAAGPPASPADAELERACGSAGAGPSSGDAAIEPCATTRPSAGLGGATAHHAAKARGPVGAPAVPLRLWVGLWLSLAVVLLICVAQLYAARLLSRVGSRRVAELLDAVRRAEAQLERTAGAESTGSADARWLLRVVRQAERVLSAYALPVAHAVGPSAAAGALVALCNDLRWKAVAICRCRRIVPRLRAAHAERGDDCSRHRREGGGHQLAGAAPVPPSAGSMPPPADSARALSVEPPSREARGGGGGSGWGGGGGSGWGRGGGSGWGGGWGGSGGGGGAERALGGRRQSRSVDVHAFSVYWAFYLIPVLVANSAVAFALVSASVALLAFTIACAPVRAAMWTSWVTAGYVGALGVDYSLRVALFQGVLATRDGPRLARLFRLADFAYSFTLGPVAGTSAVFARCVAGGACALAALARVDVPMLPRALAVWDPAFAAWQAMLKLHVNGGGPPLGEEASTGRRFMSSSVPTASLRQQLLCN</sequence>